<dbReference type="InterPro" id="IPR016191">
    <property type="entry name" value="Ribonuclease/ribotoxin"/>
</dbReference>
<name>H5X1V6_9PSEU</name>
<sequence length="178" mass="19115">MAWQKVCTLINRSTDSCYAGTTRHPTFQDAEPFAKFLYQLSPIADIANCAEGDPEGCAWLAANLIPTSKAAKAIGEAARSTDHAFSIGPISEKISRVLDRVDDKGAPLPGYKGGKIFKNEDGLLPGTPGVTYREWDVNPYVKGSTADRSVLSLVVMGPPTSQAITMIHSSLSEERQDG</sequence>
<protein>
    <submittedName>
        <fullName evidence="3">Ribonuclease</fullName>
    </submittedName>
</protein>
<dbReference type="GO" id="GO:0003723">
    <property type="term" value="F:RNA binding"/>
    <property type="evidence" value="ECO:0007669"/>
    <property type="project" value="InterPro"/>
</dbReference>
<proteinExistence type="predicted"/>
<reference evidence="3 4" key="1">
    <citation type="journal article" date="2012" name="Stand. Genomic Sci.">
        <title>Genome sequence of the ocean sediment bacterium Saccharomonospora marina type strain (XMU15(T)).</title>
        <authorList>
            <person name="Klenk H.P."/>
            <person name="Lu M."/>
            <person name="Lucas S."/>
            <person name="Lapidus A."/>
            <person name="Copeland A."/>
            <person name="Pitluck S."/>
            <person name="Goodwin L.A."/>
            <person name="Han C."/>
            <person name="Tapia R."/>
            <person name="Brambilla E.M."/>
            <person name="Potter G."/>
            <person name="Land M."/>
            <person name="Ivanova N."/>
            <person name="Rohde M."/>
            <person name="Goker M."/>
            <person name="Detter J.C."/>
            <person name="Li W.J."/>
            <person name="Kyrpides N.C."/>
            <person name="Woyke T."/>
        </authorList>
    </citation>
    <scope>NUCLEOTIDE SEQUENCE [LARGE SCALE GENOMIC DNA]</scope>
    <source>
        <strain evidence="3 4">XMU15</strain>
    </source>
</reference>
<accession>H5X1V6</accession>
<gene>
    <name evidence="3" type="ORF">SacmaDRAFT_3818</name>
</gene>
<dbReference type="EMBL" id="CM001439">
    <property type="protein sequence ID" value="EHR52025.1"/>
    <property type="molecule type" value="Genomic_DNA"/>
</dbReference>
<evidence type="ECO:0000256" key="1">
    <source>
        <dbReference type="ARBA" id="ARBA00022722"/>
    </source>
</evidence>
<keyword evidence="4" id="KW-1185">Reference proteome</keyword>
<dbReference type="RefSeq" id="WP_009155405.1">
    <property type="nucleotide sequence ID" value="NZ_CM001439.1"/>
</dbReference>
<organism evidence="3 4">
    <name type="scientific">Saccharomonospora marina XMU15</name>
    <dbReference type="NCBI Taxonomy" id="882083"/>
    <lineage>
        <taxon>Bacteria</taxon>
        <taxon>Bacillati</taxon>
        <taxon>Actinomycetota</taxon>
        <taxon>Actinomycetes</taxon>
        <taxon>Pseudonocardiales</taxon>
        <taxon>Pseudonocardiaceae</taxon>
        <taxon>Saccharomonospora</taxon>
    </lineage>
</organism>
<dbReference type="AlphaFoldDB" id="H5X1V6"/>
<dbReference type="GO" id="GO:0016787">
    <property type="term" value="F:hydrolase activity"/>
    <property type="evidence" value="ECO:0007669"/>
    <property type="project" value="UniProtKB-KW"/>
</dbReference>
<evidence type="ECO:0000313" key="4">
    <source>
        <dbReference type="Proteomes" id="UP000004926"/>
    </source>
</evidence>
<dbReference type="Gene3D" id="3.10.450.30">
    <property type="entry name" value="Microbial ribonucleases"/>
    <property type="match status" value="1"/>
</dbReference>
<evidence type="ECO:0000256" key="2">
    <source>
        <dbReference type="ARBA" id="ARBA00022801"/>
    </source>
</evidence>
<dbReference type="Proteomes" id="UP000004926">
    <property type="component" value="Chromosome"/>
</dbReference>
<keyword evidence="2" id="KW-0378">Hydrolase</keyword>
<evidence type="ECO:0000313" key="3">
    <source>
        <dbReference type="EMBL" id="EHR52025.1"/>
    </source>
</evidence>
<dbReference type="HOGENOM" id="CLU_1509534_0_0_11"/>
<dbReference type="SUPFAM" id="SSF53933">
    <property type="entry name" value="Microbial ribonucleases"/>
    <property type="match status" value="1"/>
</dbReference>
<keyword evidence="1" id="KW-0540">Nuclease</keyword>
<dbReference type="STRING" id="882083.SacmaDRAFT_3818"/>
<dbReference type="GO" id="GO:0004540">
    <property type="term" value="F:RNA nuclease activity"/>
    <property type="evidence" value="ECO:0007669"/>
    <property type="project" value="InterPro"/>
</dbReference>